<keyword evidence="5" id="KW-1003">Cell membrane</keyword>
<dbReference type="InterPro" id="IPR036259">
    <property type="entry name" value="MFS_trans_sf"/>
</dbReference>
<keyword evidence="7 12" id="KW-1133">Transmembrane helix</keyword>
<dbReference type="PANTHER" id="PTHR23516:SF1">
    <property type="entry name" value="MOLYBDATE-ANION TRANSPORTER"/>
    <property type="match status" value="1"/>
</dbReference>
<evidence type="ECO:0000256" key="3">
    <source>
        <dbReference type="ARBA" id="ARBA00021242"/>
    </source>
</evidence>
<name>A0A915IR73_ROMCU</name>
<keyword evidence="9 12" id="KW-0472">Membrane</keyword>
<evidence type="ECO:0000313" key="14">
    <source>
        <dbReference type="Proteomes" id="UP000887565"/>
    </source>
</evidence>
<dbReference type="Proteomes" id="UP000887565">
    <property type="component" value="Unplaced"/>
</dbReference>
<feature type="chain" id="PRO_5037516947" description="Molybdate-anion transporter" evidence="13">
    <location>
        <begin position="18"/>
        <end position="195"/>
    </location>
</feature>
<evidence type="ECO:0000256" key="4">
    <source>
        <dbReference type="ARBA" id="ARBA00022448"/>
    </source>
</evidence>
<evidence type="ECO:0000256" key="9">
    <source>
        <dbReference type="ARBA" id="ARBA00023136"/>
    </source>
</evidence>
<keyword evidence="8" id="KW-0406">Ion transport</keyword>
<dbReference type="Gene3D" id="1.20.1250.20">
    <property type="entry name" value="MFS general substrate transporter like domains"/>
    <property type="match status" value="1"/>
</dbReference>
<dbReference type="OMA" id="IXSTFES"/>
<reference evidence="15" key="1">
    <citation type="submission" date="2022-11" db="UniProtKB">
        <authorList>
            <consortium name="WormBaseParasite"/>
        </authorList>
    </citation>
    <scope>IDENTIFICATION</scope>
</reference>
<keyword evidence="6 12" id="KW-0812">Transmembrane</keyword>
<dbReference type="GO" id="GO:0005886">
    <property type="term" value="C:plasma membrane"/>
    <property type="evidence" value="ECO:0007669"/>
    <property type="project" value="UniProtKB-SubCell"/>
</dbReference>
<sequence length="195" mass="22157">MDRKILCCCFPALSSLACLLKFSSNYNLLVLSRIIDGACLSLISAPFQEWYAKEHLVDFDFPKDWIPETLGLVGTVSKYLAVASGFIAELVEDVFKITLFPFVLAIPLFVAAGTWMCFAWPNSFPPENSPSLPQPNFIVQNGPGFFARLNSSRKFTFQNPNVLLLCVYHTLLDTCRNLLYFVWTPIFVHLNRVYR</sequence>
<accession>A0A915IR73</accession>
<dbReference type="InterPro" id="IPR008509">
    <property type="entry name" value="MOT2/MFSD5"/>
</dbReference>
<dbReference type="GO" id="GO:0006811">
    <property type="term" value="P:monoatomic ion transport"/>
    <property type="evidence" value="ECO:0007669"/>
    <property type="project" value="UniProtKB-KW"/>
</dbReference>
<evidence type="ECO:0000256" key="13">
    <source>
        <dbReference type="SAM" id="SignalP"/>
    </source>
</evidence>
<feature type="signal peptide" evidence="13">
    <location>
        <begin position="1"/>
        <end position="17"/>
    </location>
</feature>
<comment type="subcellular location">
    <subcellularLocation>
        <location evidence="2">Cell membrane</location>
        <topology evidence="2">Multi-pass membrane protein</topology>
    </subcellularLocation>
</comment>
<evidence type="ECO:0000256" key="6">
    <source>
        <dbReference type="ARBA" id="ARBA00022692"/>
    </source>
</evidence>
<evidence type="ECO:0000256" key="8">
    <source>
        <dbReference type="ARBA" id="ARBA00023065"/>
    </source>
</evidence>
<dbReference type="AlphaFoldDB" id="A0A915IR73"/>
<evidence type="ECO:0000256" key="2">
    <source>
        <dbReference type="ARBA" id="ARBA00004651"/>
    </source>
</evidence>
<keyword evidence="13" id="KW-0732">Signal</keyword>
<dbReference type="PANTHER" id="PTHR23516">
    <property type="entry name" value="SAM (S-ADENOSYL METHIONINE) TRANSPORTER"/>
    <property type="match status" value="1"/>
</dbReference>
<dbReference type="WBParaSite" id="nRc.2.0.1.t16365-RA">
    <property type="protein sequence ID" value="nRc.2.0.1.t16365-RA"/>
    <property type="gene ID" value="nRc.2.0.1.g16365"/>
</dbReference>
<evidence type="ECO:0000256" key="11">
    <source>
        <dbReference type="ARBA" id="ARBA00032555"/>
    </source>
</evidence>
<dbReference type="Pfam" id="PF05631">
    <property type="entry name" value="MFS_5"/>
    <property type="match status" value="1"/>
</dbReference>
<evidence type="ECO:0000256" key="12">
    <source>
        <dbReference type="SAM" id="Phobius"/>
    </source>
</evidence>
<organism evidence="14 15">
    <name type="scientific">Romanomermis culicivorax</name>
    <name type="common">Nematode worm</name>
    <dbReference type="NCBI Taxonomy" id="13658"/>
    <lineage>
        <taxon>Eukaryota</taxon>
        <taxon>Metazoa</taxon>
        <taxon>Ecdysozoa</taxon>
        <taxon>Nematoda</taxon>
        <taxon>Enoplea</taxon>
        <taxon>Dorylaimia</taxon>
        <taxon>Mermithida</taxon>
        <taxon>Mermithoidea</taxon>
        <taxon>Mermithidae</taxon>
        <taxon>Romanomermis</taxon>
    </lineage>
</organism>
<proteinExistence type="predicted"/>
<dbReference type="GO" id="GO:0015098">
    <property type="term" value="F:molybdate ion transmembrane transporter activity"/>
    <property type="evidence" value="ECO:0007669"/>
    <property type="project" value="InterPro"/>
</dbReference>
<feature type="transmembrane region" description="Helical" evidence="12">
    <location>
        <begin position="99"/>
        <end position="121"/>
    </location>
</feature>
<comment type="function">
    <text evidence="1">Mediates high-affinity intracellular uptake of the rare oligo-element molybdenum.</text>
</comment>
<keyword evidence="4" id="KW-0813">Transport</keyword>
<evidence type="ECO:0000256" key="5">
    <source>
        <dbReference type="ARBA" id="ARBA00022475"/>
    </source>
</evidence>
<evidence type="ECO:0000256" key="1">
    <source>
        <dbReference type="ARBA" id="ARBA00003019"/>
    </source>
</evidence>
<dbReference type="SUPFAM" id="SSF103473">
    <property type="entry name" value="MFS general substrate transporter"/>
    <property type="match status" value="1"/>
</dbReference>
<evidence type="ECO:0000313" key="15">
    <source>
        <dbReference type="WBParaSite" id="nRc.2.0.1.t16365-RA"/>
    </source>
</evidence>
<protein>
    <recommendedName>
        <fullName evidence="3">Molybdate-anion transporter</fullName>
    </recommendedName>
    <alternativeName>
        <fullName evidence="10">Major facilitator superfamily domain-containing protein 5</fullName>
    </alternativeName>
    <alternativeName>
        <fullName evidence="11">Molybdate transporter 2 homolog</fullName>
    </alternativeName>
</protein>
<evidence type="ECO:0000256" key="10">
    <source>
        <dbReference type="ARBA" id="ARBA00030646"/>
    </source>
</evidence>
<keyword evidence="14" id="KW-1185">Reference proteome</keyword>
<evidence type="ECO:0000256" key="7">
    <source>
        <dbReference type="ARBA" id="ARBA00022989"/>
    </source>
</evidence>
<dbReference type="PROSITE" id="PS51257">
    <property type="entry name" value="PROKAR_LIPOPROTEIN"/>
    <property type="match status" value="1"/>
</dbReference>